<organism evidence="2 3">
    <name type="scientific">Platanthera guangdongensis</name>
    <dbReference type="NCBI Taxonomy" id="2320717"/>
    <lineage>
        <taxon>Eukaryota</taxon>
        <taxon>Viridiplantae</taxon>
        <taxon>Streptophyta</taxon>
        <taxon>Embryophyta</taxon>
        <taxon>Tracheophyta</taxon>
        <taxon>Spermatophyta</taxon>
        <taxon>Magnoliopsida</taxon>
        <taxon>Liliopsida</taxon>
        <taxon>Asparagales</taxon>
        <taxon>Orchidaceae</taxon>
        <taxon>Orchidoideae</taxon>
        <taxon>Orchideae</taxon>
        <taxon>Orchidinae</taxon>
        <taxon>Platanthera</taxon>
    </lineage>
</organism>
<keyword evidence="1" id="KW-0472">Membrane</keyword>
<dbReference type="Pfam" id="PF06376">
    <property type="entry name" value="AGP"/>
    <property type="match status" value="1"/>
</dbReference>
<keyword evidence="3" id="KW-1185">Reference proteome</keyword>
<evidence type="ECO:0000256" key="1">
    <source>
        <dbReference type="SAM" id="Phobius"/>
    </source>
</evidence>
<sequence>MALCAWHGSSYGLRHAIGDLRHCARYPHGNDDLRLAREQLGHGRTGMAGPRSFGNRMSSIKVCAMIFFAFFLPGLTQLTNARITAPAMSTDGKAIDQMIAYTLMIVALLVTYLLH</sequence>
<dbReference type="EMBL" id="JBBWWR010000008">
    <property type="protein sequence ID" value="KAK8962293.1"/>
    <property type="molecule type" value="Genomic_DNA"/>
</dbReference>
<keyword evidence="1" id="KW-0812">Transmembrane</keyword>
<gene>
    <name evidence="2" type="primary">AGP20</name>
    <name evidence="2" type="ORF">KSP40_PGU021968</name>
</gene>
<proteinExistence type="predicted"/>
<comment type="caution">
    <text evidence="2">The sequence shown here is derived from an EMBL/GenBank/DDBJ whole genome shotgun (WGS) entry which is preliminary data.</text>
</comment>
<feature type="transmembrane region" description="Helical" evidence="1">
    <location>
        <begin position="60"/>
        <end position="78"/>
    </location>
</feature>
<dbReference type="PANTHER" id="PTHR33374">
    <property type="entry name" value="ARABINOGALACTAN PROTEIN 20"/>
    <property type="match status" value="1"/>
</dbReference>
<evidence type="ECO:0000313" key="2">
    <source>
        <dbReference type="EMBL" id="KAK8962293.1"/>
    </source>
</evidence>
<dbReference type="InterPro" id="IPR009424">
    <property type="entry name" value="AGP16/20/22/41"/>
</dbReference>
<protein>
    <submittedName>
        <fullName evidence="2">Arabinogalactan peptide 20</fullName>
    </submittedName>
</protein>
<accession>A0ABR2MDS4</accession>
<feature type="transmembrane region" description="Helical" evidence="1">
    <location>
        <begin position="98"/>
        <end position="114"/>
    </location>
</feature>
<reference evidence="2 3" key="1">
    <citation type="journal article" date="2022" name="Nat. Plants">
        <title>Genomes of leafy and leafless Platanthera orchids illuminate the evolution of mycoheterotrophy.</title>
        <authorList>
            <person name="Li M.H."/>
            <person name="Liu K.W."/>
            <person name="Li Z."/>
            <person name="Lu H.C."/>
            <person name="Ye Q.L."/>
            <person name="Zhang D."/>
            <person name="Wang J.Y."/>
            <person name="Li Y.F."/>
            <person name="Zhong Z.M."/>
            <person name="Liu X."/>
            <person name="Yu X."/>
            <person name="Liu D.K."/>
            <person name="Tu X.D."/>
            <person name="Liu B."/>
            <person name="Hao Y."/>
            <person name="Liao X.Y."/>
            <person name="Jiang Y.T."/>
            <person name="Sun W.H."/>
            <person name="Chen J."/>
            <person name="Chen Y.Q."/>
            <person name="Ai Y."/>
            <person name="Zhai J.W."/>
            <person name="Wu S.S."/>
            <person name="Zhou Z."/>
            <person name="Hsiao Y.Y."/>
            <person name="Wu W.L."/>
            <person name="Chen Y.Y."/>
            <person name="Lin Y.F."/>
            <person name="Hsu J.L."/>
            <person name="Li C.Y."/>
            <person name="Wang Z.W."/>
            <person name="Zhao X."/>
            <person name="Zhong W.Y."/>
            <person name="Ma X.K."/>
            <person name="Ma L."/>
            <person name="Huang J."/>
            <person name="Chen G.Z."/>
            <person name="Huang M.Z."/>
            <person name="Huang L."/>
            <person name="Peng D.H."/>
            <person name="Luo Y.B."/>
            <person name="Zou S.Q."/>
            <person name="Chen S.P."/>
            <person name="Lan S."/>
            <person name="Tsai W.C."/>
            <person name="Van de Peer Y."/>
            <person name="Liu Z.J."/>
        </authorList>
    </citation>
    <scope>NUCLEOTIDE SEQUENCE [LARGE SCALE GENOMIC DNA]</scope>
    <source>
        <strain evidence="2">Lor288</strain>
    </source>
</reference>
<name>A0ABR2MDS4_9ASPA</name>
<keyword evidence="1" id="KW-1133">Transmembrane helix</keyword>
<evidence type="ECO:0000313" key="3">
    <source>
        <dbReference type="Proteomes" id="UP001412067"/>
    </source>
</evidence>
<dbReference type="Proteomes" id="UP001412067">
    <property type="component" value="Unassembled WGS sequence"/>
</dbReference>